<evidence type="ECO:0000256" key="1">
    <source>
        <dbReference type="ARBA" id="ARBA00023015"/>
    </source>
</evidence>
<dbReference type="SMART" id="SM00353">
    <property type="entry name" value="HLH"/>
    <property type="match status" value="1"/>
</dbReference>
<dbReference type="InterPro" id="IPR011598">
    <property type="entry name" value="bHLH_dom"/>
</dbReference>
<gene>
    <name evidence="5" type="ORF">KI387_007526</name>
</gene>
<feature type="domain" description="BHLH" evidence="4">
    <location>
        <begin position="87"/>
        <end position="137"/>
    </location>
</feature>
<dbReference type="GO" id="GO:0009960">
    <property type="term" value="P:endosperm development"/>
    <property type="evidence" value="ECO:0007669"/>
    <property type="project" value="InterPro"/>
</dbReference>
<dbReference type="GO" id="GO:0046983">
    <property type="term" value="F:protein dimerization activity"/>
    <property type="evidence" value="ECO:0007669"/>
    <property type="project" value="InterPro"/>
</dbReference>
<sequence>MQRLDLSDADNEWHSTSTVHTDLYITRFATLIRENPIPQSCTATNLNCNQMEANGFLSNSPAINMQPSQTGGLNKRRCAVSFGETSAKRKNAIVAEQLRRNLMKYQCAELKSLIQPALSKVDRCGLYEEAGNYIRKLQDEVSQLKHQRDHLRALKQEDCGNTVKENTEVCVEVCGREAVIVITSIRKPRCHSKVIEEVEQHGLEVNMSQLCTSEFFVYVFFHAKFREDMKEHDESVRLIQSLQR</sequence>
<reference evidence="5 6" key="1">
    <citation type="journal article" date="2021" name="Nat. Plants">
        <title>The Taxus genome provides insights into paclitaxel biosynthesis.</title>
        <authorList>
            <person name="Xiong X."/>
            <person name="Gou J."/>
            <person name="Liao Q."/>
            <person name="Li Y."/>
            <person name="Zhou Q."/>
            <person name="Bi G."/>
            <person name="Li C."/>
            <person name="Du R."/>
            <person name="Wang X."/>
            <person name="Sun T."/>
            <person name="Guo L."/>
            <person name="Liang H."/>
            <person name="Lu P."/>
            <person name="Wu Y."/>
            <person name="Zhang Z."/>
            <person name="Ro D.K."/>
            <person name="Shang Y."/>
            <person name="Huang S."/>
            <person name="Yan J."/>
        </authorList>
    </citation>
    <scope>NUCLEOTIDE SEQUENCE [LARGE SCALE GENOMIC DNA]</scope>
    <source>
        <strain evidence="5">Ta-2019</strain>
    </source>
</reference>
<keyword evidence="3" id="KW-0175">Coiled coil</keyword>
<evidence type="ECO:0000259" key="4">
    <source>
        <dbReference type="PROSITE" id="PS50888"/>
    </source>
</evidence>
<dbReference type="Gene3D" id="4.10.280.10">
    <property type="entry name" value="Helix-loop-helix DNA-binding domain"/>
    <property type="match status" value="1"/>
</dbReference>
<dbReference type="InterPro" id="IPR044278">
    <property type="entry name" value="BHLH95-like"/>
</dbReference>
<dbReference type="InterPro" id="IPR036638">
    <property type="entry name" value="HLH_DNA-bd_sf"/>
</dbReference>
<dbReference type="PANTHER" id="PTHR46772">
    <property type="entry name" value="BHLH DOMAIN-CONTAINING PROTEIN"/>
    <property type="match status" value="1"/>
</dbReference>
<organism evidence="5 6">
    <name type="scientific">Taxus chinensis</name>
    <name type="common">Chinese yew</name>
    <name type="synonym">Taxus wallichiana var. chinensis</name>
    <dbReference type="NCBI Taxonomy" id="29808"/>
    <lineage>
        <taxon>Eukaryota</taxon>
        <taxon>Viridiplantae</taxon>
        <taxon>Streptophyta</taxon>
        <taxon>Embryophyta</taxon>
        <taxon>Tracheophyta</taxon>
        <taxon>Spermatophyta</taxon>
        <taxon>Pinopsida</taxon>
        <taxon>Pinidae</taxon>
        <taxon>Conifers II</taxon>
        <taxon>Cupressales</taxon>
        <taxon>Taxaceae</taxon>
        <taxon>Taxus</taxon>
    </lineage>
</organism>
<dbReference type="AlphaFoldDB" id="A0AA38LJT6"/>
<keyword evidence="1" id="KW-0805">Transcription regulation</keyword>
<comment type="caution">
    <text evidence="5">The sequence shown here is derived from an EMBL/GenBank/DDBJ whole genome shotgun (WGS) entry which is preliminary data.</text>
</comment>
<feature type="coiled-coil region" evidence="3">
    <location>
        <begin position="127"/>
        <end position="157"/>
    </location>
</feature>
<dbReference type="Proteomes" id="UP000824469">
    <property type="component" value="Unassembled WGS sequence"/>
</dbReference>
<feature type="non-terminal residue" evidence="5">
    <location>
        <position position="244"/>
    </location>
</feature>
<accession>A0AA38LJT6</accession>
<name>A0AA38LJT6_TAXCH</name>
<dbReference type="PANTHER" id="PTHR46772:SF8">
    <property type="entry name" value="TRANSCRIPTION FACTOR BHLH95"/>
    <property type="match status" value="1"/>
</dbReference>
<evidence type="ECO:0000313" key="5">
    <source>
        <dbReference type="EMBL" id="KAH9327348.1"/>
    </source>
</evidence>
<keyword evidence="2" id="KW-0804">Transcription</keyword>
<evidence type="ECO:0000256" key="3">
    <source>
        <dbReference type="SAM" id="Coils"/>
    </source>
</evidence>
<proteinExistence type="predicted"/>
<keyword evidence="6" id="KW-1185">Reference proteome</keyword>
<dbReference type="GO" id="GO:0003700">
    <property type="term" value="F:DNA-binding transcription factor activity"/>
    <property type="evidence" value="ECO:0007669"/>
    <property type="project" value="InterPro"/>
</dbReference>
<evidence type="ECO:0000256" key="2">
    <source>
        <dbReference type="ARBA" id="ARBA00023163"/>
    </source>
</evidence>
<protein>
    <recommendedName>
        <fullName evidence="4">BHLH domain-containing protein</fullName>
    </recommendedName>
</protein>
<dbReference type="PROSITE" id="PS50888">
    <property type="entry name" value="BHLH"/>
    <property type="match status" value="1"/>
</dbReference>
<dbReference type="EMBL" id="JAHRHJ020000002">
    <property type="protein sequence ID" value="KAH9327348.1"/>
    <property type="molecule type" value="Genomic_DNA"/>
</dbReference>
<dbReference type="SUPFAM" id="SSF47459">
    <property type="entry name" value="HLH, helix-loop-helix DNA-binding domain"/>
    <property type="match status" value="1"/>
</dbReference>
<evidence type="ECO:0000313" key="6">
    <source>
        <dbReference type="Proteomes" id="UP000824469"/>
    </source>
</evidence>